<feature type="compositionally biased region" description="Polar residues" evidence="7">
    <location>
        <begin position="11"/>
        <end position="21"/>
    </location>
</feature>
<feature type="transmembrane region" description="Helical" evidence="8">
    <location>
        <begin position="210"/>
        <end position="229"/>
    </location>
</feature>
<dbReference type="Proteomes" id="UP001295423">
    <property type="component" value="Unassembled WGS sequence"/>
</dbReference>
<evidence type="ECO:0000256" key="3">
    <source>
        <dbReference type="ARBA" id="ARBA00022448"/>
    </source>
</evidence>
<evidence type="ECO:0000313" key="10">
    <source>
        <dbReference type="Proteomes" id="UP001295423"/>
    </source>
</evidence>
<dbReference type="AlphaFoldDB" id="A0AAD2CDG1"/>
<keyword evidence="3" id="KW-0813">Transport</keyword>
<feature type="transmembrane region" description="Helical" evidence="8">
    <location>
        <begin position="476"/>
        <end position="495"/>
    </location>
</feature>
<dbReference type="Pfam" id="PF08627">
    <property type="entry name" value="CRT-like"/>
    <property type="match status" value="1"/>
</dbReference>
<feature type="transmembrane region" description="Helical" evidence="8">
    <location>
        <begin position="446"/>
        <end position="464"/>
    </location>
</feature>
<comment type="similarity">
    <text evidence="2">Belongs to the CRT-like transporter family.</text>
</comment>
<feature type="transmembrane region" description="Helical" evidence="8">
    <location>
        <begin position="415"/>
        <end position="434"/>
    </location>
</feature>
<comment type="caution">
    <text evidence="9">The sequence shown here is derived from an EMBL/GenBank/DDBJ whole genome shotgun (WGS) entry which is preliminary data.</text>
</comment>
<dbReference type="EMBL" id="CAKOGP040000001">
    <property type="protein sequence ID" value="CAJ1917803.1"/>
    <property type="molecule type" value="Genomic_DNA"/>
</dbReference>
<evidence type="ECO:0000313" key="9">
    <source>
        <dbReference type="EMBL" id="CAJ1917803.1"/>
    </source>
</evidence>
<accession>A0AAD2CDG1</accession>
<feature type="transmembrane region" description="Helical" evidence="8">
    <location>
        <begin position="145"/>
        <end position="166"/>
    </location>
</feature>
<evidence type="ECO:0000256" key="8">
    <source>
        <dbReference type="SAM" id="Phobius"/>
    </source>
</evidence>
<proteinExistence type="inferred from homology"/>
<keyword evidence="6 8" id="KW-0472">Membrane</keyword>
<evidence type="ECO:0000256" key="5">
    <source>
        <dbReference type="ARBA" id="ARBA00022989"/>
    </source>
</evidence>
<feature type="transmembrane region" description="Helical" evidence="8">
    <location>
        <begin position="269"/>
        <end position="290"/>
    </location>
</feature>
<feature type="compositionally biased region" description="Polar residues" evidence="7">
    <location>
        <begin position="33"/>
        <end position="46"/>
    </location>
</feature>
<feature type="region of interest" description="Disordered" evidence="7">
    <location>
        <begin position="1"/>
        <end position="49"/>
    </location>
</feature>
<feature type="transmembrane region" description="Helical" evidence="8">
    <location>
        <begin position="178"/>
        <end position="204"/>
    </location>
</feature>
<evidence type="ECO:0000256" key="4">
    <source>
        <dbReference type="ARBA" id="ARBA00022692"/>
    </source>
</evidence>
<evidence type="ECO:0000256" key="2">
    <source>
        <dbReference type="ARBA" id="ARBA00006690"/>
    </source>
</evidence>
<evidence type="ECO:0000256" key="6">
    <source>
        <dbReference type="ARBA" id="ARBA00023136"/>
    </source>
</evidence>
<keyword evidence="4 8" id="KW-0812">Transmembrane</keyword>
<keyword evidence="5 8" id="KW-1133">Transmembrane helix</keyword>
<feature type="transmembrane region" description="Helical" evidence="8">
    <location>
        <begin position="343"/>
        <end position="363"/>
    </location>
</feature>
<evidence type="ECO:0000256" key="7">
    <source>
        <dbReference type="SAM" id="MobiDB-lite"/>
    </source>
</evidence>
<sequence>MLGQALDAASPRSNQTGTGESRNAGEYDPLLRSDQNSPGYASNSDAEASESRSYDDEYAMMEQWSVDNASEASEVGFLARVWKGIKEITMLIVNVDNLWDSPPSRSISRRNKAVVFFWFFILSLFYTIERTTFKFLVDRAGPFRLFAVELVTASHAIMVAIGMLISACSRKEFGMSSLGIPIIDVGLMALLDTLHMILVFITGIHVSPTLTVILVQFTLPLTAFITQVVHPDGCTKYLFGCRKWSESREQADENGLTPTGWGGLYGEHVVGCVIISLAVLLALCPAIYSIWDPLFFLYADTIPLQTAYNTLLFVSSCIPAAASQLYKEHVFLQHKRPIQADHLNMVLSIFQLIFASIMAPLVYNLQGFAASKQWSKLYPSSRLTENIEEGFQCFFGTLDEDTALNGYEDEALCDYSLGLVLGYSFSIIAVGVAVDKIVNAGATKVMYRGVSAGIVLSSVLLFLYDQSIPDFSYGPAIDSLNLVCVLLLILGAEVYHRQSLQDATFETVYQTIDDFYDQDDGYYDQE</sequence>
<gene>
    <name evidence="9" type="ORF">CYCCA115_LOCUS793</name>
</gene>
<feature type="transmembrane region" description="Helical" evidence="8">
    <location>
        <begin position="113"/>
        <end position="133"/>
    </location>
</feature>
<reference evidence="9" key="1">
    <citation type="submission" date="2023-08" db="EMBL/GenBank/DDBJ databases">
        <authorList>
            <person name="Audoor S."/>
            <person name="Bilcke G."/>
        </authorList>
    </citation>
    <scope>NUCLEOTIDE SEQUENCE</scope>
</reference>
<keyword evidence="10" id="KW-1185">Reference proteome</keyword>
<organism evidence="9 10">
    <name type="scientific">Cylindrotheca closterium</name>
    <dbReference type="NCBI Taxonomy" id="2856"/>
    <lineage>
        <taxon>Eukaryota</taxon>
        <taxon>Sar</taxon>
        <taxon>Stramenopiles</taxon>
        <taxon>Ochrophyta</taxon>
        <taxon>Bacillariophyta</taxon>
        <taxon>Bacillariophyceae</taxon>
        <taxon>Bacillariophycidae</taxon>
        <taxon>Bacillariales</taxon>
        <taxon>Bacillariaceae</taxon>
        <taxon>Cylindrotheca</taxon>
    </lineage>
</organism>
<dbReference type="InterPro" id="IPR013936">
    <property type="entry name" value="CRT-like"/>
</dbReference>
<evidence type="ECO:0000256" key="1">
    <source>
        <dbReference type="ARBA" id="ARBA00004141"/>
    </source>
</evidence>
<feature type="transmembrane region" description="Helical" evidence="8">
    <location>
        <begin position="302"/>
        <end position="322"/>
    </location>
</feature>
<comment type="subcellular location">
    <subcellularLocation>
        <location evidence="1">Membrane</location>
        <topology evidence="1">Multi-pass membrane protein</topology>
    </subcellularLocation>
</comment>
<protein>
    <submittedName>
        <fullName evidence="9">Uncharacterized protein</fullName>
    </submittedName>
</protein>
<dbReference type="GO" id="GO:0016020">
    <property type="term" value="C:membrane"/>
    <property type="evidence" value="ECO:0007669"/>
    <property type="project" value="UniProtKB-SubCell"/>
</dbReference>
<name>A0AAD2CDG1_9STRA</name>